<proteinExistence type="inferred from homology"/>
<dbReference type="OrthoDB" id="9803814at2"/>
<dbReference type="GO" id="GO:0033179">
    <property type="term" value="C:proton-transporting V-type ATPase, V0 domain"/>
    <property type="evidence" value="ECO:0007669"/>
    <property type="project" value="InterPro"/>
</dbReference>
<feature type="transmembrane region" description="Helical" evidence="8">
    <location>
        <begin position="383"/>
        <end position="404"/>
    </location>
</feature>
<feature type="transmembrane region" description="Helical" evidence="8">
    <location>
        <begin position="466"/>
        <end position="488"/>
    </location>
</feature>
<keyword evidence="10" id="KW-1185">Reference proteome</keyword>
<dbReference type="GO" id="GO:0046961">
    <property type="term" value="F:proton-transporting ATPase activity, rotational mechanism"/>
    <property type="evidence" value="ECO:0007669"/>
    <property type="project" value="InterPro"/>
</dbReference>
<organism evidence="9 10">
    <name type="scientific">Haploplasma axanthum</name>
    <name type="common">Acholeplasma axanthum</name>
    <dbReference type="NCBI Taxonomy" id="29552"/>
    <lineage>
        <taxon>Bacteria</taxon>
        <taxon>Bacillati</taxon>
        <taxon>Mycoplasmatota</taxon>
        <taxon>Mollicutes</taxon>
        <taxon>Acholeplasmatales</taxon>
        <taxon>Acholeplasmataceae</taxon>
        <taxon>Haploplasma</taxon>
    </lineage>
</organism>
<dbReference type="KEGG" id="aaxa:NCTC10138_00495"/>
<dbReference type="Pfam" id="PF01496">
    <property type="entry name" value="V_ATPase_I"/>
    <property type="match status" value="2"/>
</dbReference>
<dbReference type="AlphaFoldDB" id="A0A449BCI1"/>
<keyword evidence="6" id="KW-0406">Ion transport</keyword>
<feature type="transmembrane region" description="Helical" evidence="8">
    <location>
        <begin position="494"/>
        <end position="513"/>
    </location>
</feature>
<evidence type="ECO:0000256" key="8">
    <source>
        <dbReference type="SAM" id="Phobius"/>
    </source>
</evidence>
<evidence type="ECO:0000256" key="1">
    <source>
        <dbReference type="ARBA" id="ARBA00004141"/>
    </source>
</evidence>
<dbReference type="PANTHER" id="PTHR11629">
    <property type="entry name" value="VACUOLAR PROTON ATPASES"/>
    <property type="match status" value="1"/>
</dbReference>
<evidence type="ECO:0000256" key="5">
    <source>
        <dbReference type="ARBA" id="ARBA00022989"/>
    </source>
</evidence>
<feature type="transmembrane region" description="Helical" evidence="8">
    <location>
        <begin position="437"/>
        <end position="459"/>
    </location>
</feature>
<sequence length="640" mass="72931">MIKSVRKVKIIVPKESKEELLMTLQKEAIVMLPKHDENSGVIDVSNEDEVISRTNNALKKLGSYRKKNRKFFQYSTVKYENFVGGVNERLDLLNSIEEKFDQYNFLTSENKEEQKLINEVYPFKDLEYTTKELEDSLYVSFHLGYVPENRWDFFRDYSNRAGVSYVTYGTSELGHHILVYLDNDEEDKEINQLERFGFVLQELPILEEKFSQYIKKKQTIINNNNTKINEITTYFTNSTEEDNELKILADQMIAQKSRRLVIYKENDKDVIFDGWISDEFAGSLQAIVKKVTLLYQLEFQEPTEYDYVPTLLKNNKFVTPFESITNTYSVPNYREIDPNPVMSIWYWIIFGLMIGDVGYGLMMLLVFGLFTKYKKPKGEFGQLVKIFFYSGITSIIAGILYGSFFGVDFNLFGIIGNIFGQNWNSVLLDPINETMTMLIFSIGLGVLHLITALVMKVILSVKQKDVITGIADGLSWIFILLGVSMFAAASILSLLKTIGIVFLIIGIVVLIVFKGLKKKGILGKIFGGFGGLFGVTSYLSDLLSYSRILALALSSGIIAYTMNLLAGLVNGNGSNFIGIIISIPIYIGGHLFNFAMGLLSAYVHSSRLQYLEFYNKFYEGGGYLFEPLKFNTKYINEITN</sequence>
<evidence type="ECO:0000256" key="7">
    <source>
        <dbReference type="ARBA" id="ARBA00023136"/>
    </source>
</evidence>
<dbReference type="STRING" id="1278311.GCA_000428705_00879"/>
<evidence type="ECO:0000256" key="2">
    <source>
        <dbReference type="ARBA" id="ARBA00009904"/>
    </source>
</evidence>
<keyword evidence="5 8" id="KW-1133">Transmembrane helix</keyword>
<dbReference type="RefSeq" id="WP_026391173.1">
    <property type="nucleotide sequence ID" value="NZ_LR215048.1"/>
</dbReference>
<comment type="subcellular location">
    <subcellularLocation>
        <location evidence="1">Membrane</location>
        <topology evidence="1">Multi-pass membrane protein</topology>
    </subcellularLocation>
</comment>
<evidence type="ECO:0000313" key="9">
    <source>
        <dbReference type="EMBL" id="VEU80138.1"/>
    </source>
</evidence>
<protein>
    <submittedName>
        <fullName evidence="9">V-type ATP synthase subunit I</fullName>
    </submittedName>
</protein>
<dbReference type="GO" id="GO:0051117">
    <property type="term" value="F:ATPase binding"/>
    <property type="evidence" value="ECO:0007669"/>
    <property type="project" value="TreeGrafter"/>
</dbReference>
<feature type="transmembrane region" description="Helical" evidence="8">
    <location>
        <begin position="520"/>
        <end position="539"/>
    </location>
</feature>
<dbReference type="GO" id="GO:0007035">
    <property type="term" value="P:vacuolar acidification"/>
    <property type="evidence" value="ECO:0007669"/>
    <property type="project" value="TreeGrafter"/>
</dbReference>
<evidence type="ECO:0000256" key="3">
    <source>
        <dbReference type="ARBA" id="ARBA00022448"/>
    </source>
</evidence>
<dbReference type="Proteomes" id="UP000289841">
    <property type="component" value="Chromosome"/>
</dbReference>
<evidence type="ECO:0000256" key="6">
    <source>
        <dbReference type="ARBA" id="ARBA00023065"/>
    </source>
</evidence>
<keyword evidence="4 8" id="KW-0812">Transmembrane</keyword>
<dbReference type="PANTHER" id="PTHR11629:SF63">
    <property type="entry name" value="V-TYPE PROTON ATPASE SUBUNIT A"/>
    <property type="match status" value="1"/>
</dbReference>
<dbReference type="GO" id="GO:0016471">
    <property type="term" value="C:vacuolar proton-transporting V-type ATPase complex"/>
    <property type="evidence" value="ECO:0007669"/>
    <property type="project" value="TreeGrafter"/>
</dbReference>
<gene>
    <name evidence="9" type="ORF">NCTC10138_00495</name>
</gene>
<dbReference type="EMBL" id="LR215048">
    <property type="protein sequence ID" value="VEU80138.1"/>
    <property type="molecule type" value="Genomic_DNA"/>
</dbReference>
<accession>A0A449BCI1</accession>
<reference evidence="9 10" key="1">
    <citation type="submission" date="2019-01" db="EMBL/GenBank/DDBJ databases">
        <authorList>
            <consortium name="Pathogen Informatics"/>
        </authorList>
    </citation>
    <scope>NUCLEOTIDE SEQUENCE [LARGE SCALE GENOMIC DNA]</scope>
    <source>
        <strain evidence="9 10">NCTC10138</strain>
    </source>
</reference>
<dbReference type="InterPro" id="IPR002490">
    <property type="entry name" value="V-ATPase_116kDa_su"/>
</dbReference>
<keyword evidence="7 8" id="KW-0472">Membrane</keyword>
<comment type="similarity">
    <text evidence="2">Belongs to the V-ATPase 116 kDa subunit family.</text>
</comment>
<name>A0A449BCI1_HAPAX</name>
<evidence type="ECO:0000256" key="4">
    <source>
        <dbReference type="ARBA" id="ARBA00022692"/>
    </source>
</evidence>
<keyword evidence="3" id="KW-0813">Transport</keyword>
<feature type="transmembrane region" description="Helical" evidence="8">
    <location>
        <begin position="576"/>
        <end position="603"/>
    </location>
</feature>
<feature type="transmembrane region" description="Helical" evidence="8">
    <location>
        <begin position="344"/>
        <end position="371"/>
    </location>
</feature>
<evidence type="ECO:0000313" key="10">
    <source>
        <dbReference type="Proteomes" id="UP000289841"/>
    </source>
</evidence>
<feature type="transmembrane region" description="Helical" evidence="8">
    <location>
        <begin position="545"/>
        <end position="569"/>
    </location>
</feature>